<dbReference type="GO" id="GO:0010181">
    <property type="term" value="F:FMN binding"/>
    <property type="evidence" value="ECO:0007669"/>
    <property type="project" value="InterPro"/>
</dbReference>
<dbReference type="Gene3D" id="3.40.50.360">
    <property type="match status" value="1"/>
</dbReference>
<reference evidence="3 4" key="1">
    <citation type="journal article" date="2016" name="Int. J. Syst. Evol. Microbiol.">
        <title>Caldimicrobium thiodismutans sp. nov., a sulfur-disproportionating bacterium isolated from a hot spring, and emended description of the genus Caldimicrobium.</title>
        <authorList>
            <person name="Kojima H."/>
            <person name="Umezawa K."/>
            <person name="Fukui M."/>
        </authorList>
    </citation>
    <scope>NUCLEOTIDE SEQUENCE [LARGE SCALE GENOMIC DNA]</scope>
    <source>
        <strain evidence="3 4">TF1</strain>
    </source>
</reference>
<dbReference type="SUPFAM" id="SSF52218">
    <property type="entry name" value="Flavoproteins"/>
    <property type="match status" value="1"/>
</dbReference>
<dbReference type="PIRSF" id="PIRSF005243">
    <property type="entry name" value="ROO"/>
    <property type="match status" value="1"/>
</dbReference>
<dbReference type="GO" id="GO:0046872">
    <property type="term" value="F:metal ion binding"/>
    <property type="evidence" value="ECO:0007669"/>
    <property type="project" value="InterPro"/>
</dbReference>
<comment type="similarity">
    <text evidence="1">In the N-terminal section; belongs to the zinc metallo-hydrolase group 3 family.</text>
</comment>
<dbReference type="RefSeq" id="WP_068515263.1">
    <property type="nucleotide sequence ID" value="NZ_AP014945.1"/>
</dbReference>
<keyword evidence="4" id="KW-1185">Reference proteome</keyword>
<dbReference type="GO" id="GO:0016491">
    <property type="term" value="F:oxidoreductase activity"/>
    <property type="evidence" value="ECO:0007669"/>
    <property type="project" value="InterPro"/>
</dbReference>
<evidence type="ECO:0000313" key="3">
    <source>
        <dbReference type="EMBL" id="BAU23759.1"/>
    </source>
</evidence>
<dbReference type="AlphaFoldDB" id="A0A0U5AZ42"/>
<gene>
    <name evidence="3" type="ORF">THC_1393</name>
</gene>
<dbReference type="KEGG" id="cthi:THC_1393"/>
<dbReference type="InterPro" id="IPR001279">
    <property type="entry name" value="Metallo-B-lactamas"/>
</dbReference>
<dbReference type="GO" id="GO:0009055">
    <property type="term" value="F:electron transfer activity"/>
    <property type="evidence" value="ECO:0007669"/>
    <property type="project" value="InterPro"/>
</dbReference>
<dbReference type="Pfam" id="PF00258">
    <property type="entry name" value="Flavodoxin_1"/>
    <property type="match status" value="1"/>
</dbReference>
<dbReference type="CDD" id="cd07709">
    <property type="entry name" value="flavodiiron_proteins_MBL-fold"/>
    <property type="match status" value="1"/>
</dbReference>
<dbReference type="PROSITE" id="PS50902">
    <property type="entry name" value="FLAVODOXIN_LIKE"/>
    <property type="match status" value="1"/>
</dbReference>
<dbReference type="InterPro" id="IPR008254">
    <property type="entry name" value="Flavodoxin/NO_synth"/>
</dbReference>
<dbReference type="InterPro" id="IPR036866">
    <property type="entry name" value="RibonucZ/Hydroxyglut_hydro"/>
</dbReference>
<feature type="domain" description="Flavodoxin-like" evidence="2">
    <location>
        <begin position="252"/>
        <end position="390"/>
    </location>
</feature>
<dbReference type="Proteomes" id="UP000068196">
    <property type="component" value="Chromosome"/>
</dbReference>
<dbReference type="OrthoDB" id="9807946at2"/>
<dbReference type="Pfam" id="PF19583">
    <property type="entry name" value="ODP"/>
    <property type="match status" value="1"/>
</dbReference>
<protein>
    <submittedName>
        <fullName evidence="3">Lactamase</fullName>
    </submittedName>
</protein>
<organism evidence="3 4">
    <name type="scientific">Caldimicrobium thiodismutans</name>
    <dbReference type="NCBI Taxonomy" id="1653476"/>
    <lineage>
        <taxon>Bacteria</taxon>
        <taxon>Pseudomonadati</taxon>
        <taxon>Thermodesulfobacteriota</taxon>
        <taxon>Thermodesulfobacteria</taxon>
        <taxon>Thermodesulfobacteriales</taxon>
        <taxon>Thermodesulfobacteriaceae</taxon>
        <taxon>Caldimicrobium</taxon>
    </lineage>
</organism>
<reference evidence="4" key="2">
    <citation type="journal article" date="2016" name="Int. J. Syst. Evol. Microbiol.">
        <title>Caldimicrobium thiodismutans sp. nov., a sulfur-disproportionating bacterium isolated from a hot spring.</title>
        <authorList>
            <person name="Kojima H."/>
            <person name="Umezawa K."/>
            <person name="Fukui M."/>
        </authorList>
    </citation>
    <scope>NUCLEOTIDE SEQUENCE [LARGE SCALE GENOMIC DNA]</scope>
    <source>
        <strain evidence="4">TF1</strain>
    </source>
</reference>
<accession>A0A0U5AZ42</accession>
<evidence type="ECO:0000256" key="1">
    <source>
        <dbReference type="ARBA" id="ARBA00007121"/>
    </source>
</evidence>
<dbReference type="SUPFAM" id="SSF56281">
    <property type="entry name" value="Metallo-hydrolase/oxidoreductase"/>
    <property type="match status" value="1"/>
</dbReference>
<dbReference type="Gene3D" id="3.60.15.10">
    <property type="entry name" value="Ribonuclease Z/Hydroxyacylglutathione hydrolase-like"/>
    <property type="match status" value="1"/>
</dbReference>
<dbReference type="PANTHER" id="PTHR43717:SF1">
    <property type="entry name" value="ANAEROBIC NITRIC OXIDE REDUCTASE FLAVORUBREDOXIN"/>
    <property type="match status" value="1"/>
</dbReference>
<dbReference type="STRING" id="1653476.THC_1393"/>
<dbReference type="InterPro" id="IPR029039">
    <property type="entry name" value="Flavoprotein-like_sf"/>
</dbReference>
<dbReference type="EMBL" id="AP014945">
    <property type="protein sequence ID" value="BAU23759.1"/>
    <property type="molecule type" value="Genomic_DNA"/>
</dbReference>
<dbReference type="PANTHER" id="PTHR43717">
    <property type="entry name" value="ANAEROBIC NITRIC OXIDE REDUCTASE FLAVORUBREDOXIN"/>
    <property type="match status" value="1"/>
</dbReference>
<evidence type="ECO:0000313" key="4">
    <source>
        <dbReference type="Proteomes" id="UP000068196"/>
    </source>
</evidence>
<dbReference type="InterPro" id="IPR045761">
    <property type="entry name" value="ODP_dom"/>
</dbReference>
<dbReference type="SMART" id="SM00849">
    <property type="entry name" value="Lactamase_B"/>
    <property type="match status" value="1"/>
</dbReference>
<dbReference type="PATRIC" id="fig|1653476.3.peg.1442"/>
<sequence length="399" mass="45614">MKAVKVKEDFYWVGAIDWNVRNFHGYSTFRGTTYNAYLLIDEKIVLFDTVKHGFEEELLKRVSSVIDPQKIDYLVVNHIEPDHAGGFAKIVEVIKPEKIFLTKNARQGILAHFHKENYPFEEVKTGTTVKVGKRSLTFLETPMIHWPDSMMTYIPEERILVSQDAFGAHYASSGRFDDEVDLCELIQEARKYYANIVYPYSPQVNKLLKTVKEMNLQIEMICPDHGVIWRKHPEKIVSLYERWSSYTCDPRVLILYDTMWKSTEKMAYAVMEGVLEEGVPVKMCKLSVTDWTELMADVLEARGLILGSPTLNNGFLPTVSGFLTYMKGLRPRGKVGASFGSYGWSGEAVKLLNQYLQEIQAEIAHEGIRVKYVPDEKVLSECVELGRAVAKRVKELCSA</sequence>
<evidence type="ECO:0000259" key="2">
    <source>
        <dbReference type="PROSITE" id="PS50902"/>
    </source>
</evidence>
<proteinExistence type="inferred from homology"/>
<dbReference type="InterPro" id="IPR016440">
    <property type="entry name" value="Rubredoxin-O_OxRdtase"/>
</dbReference>
<name>A0A0U5AZ42_9BACT</name>